<dbReference type="Proteomes" id="UP000001511">
    <property type="component" value="Chromosome"/>
</dbReference>
<gene>
    <name evidence="6" type="ordered locus">Aazo_3273</name>
</gene>
<dbReference type="InterPro" id="IPR007197">
    <property type="entry name" value="rSAM"/>
</dbReference>
<keyword evidence="1" id="KW-0949">S-adenosyl-L-methionine</keyword>
<dbReference type="InterPro" id="IPR050377">
    <property type="entry name" value="Radical_SAM_PqqE_MftC-like"/>
</dbReference>
<dbReference type="GO" id="GO:0051536">
    <property type="term" value="F:iron-sulfur cluster binding"/>
    <property type="evidence" value="ECO:0007669"/>
    <property type="project" value="UniProtKB-KW"/>
</dbReference>
<dbReference type="CDD" id="cd01335">
    <property type="entry name" value="Radical_SAM"/>
    <property type="match status" value="1"/>
</dbReference>
<accession>D7E2D8</accession>
<keyword evidence="7" id="KW-1185">Reference proteome</keyword>
<dbReference type="PANTHER" id="PTHR11228:SF22">
    <property type="entry name" value="PEPTIDE BIOSYNTHESIS PROTEIN YYDG-RELATED"/>
    <property type="match status" value="1"/>
</dbReference>
<dbReference type="STRING" id="551115.Aazo_3273"/>
<dbReference type="eggNOG" id="COG0535">
    <property type="taxonomic scope" value="Bacteria"/>
</dbReference>
<sequence length="157" mass="17868">MAINLQQAIDIGKYLVTQGLLGRKHFPLVLILESLFRCNLDYTGCRRIQYTTETLKRNLTPEQCFAAVEEYGTPVISIPGGEPLLHPQIDEIFKGLVERKKYVYLCTNGLLLGKSLHKFQPSPYLSFSVHCIKSIENPTAKLWLSFLRNYNIVGVTH</sequence>
<dbReference type="Pfam" id="PF04055">
    <property type="entry name" value="Radical_SAM"/>
    <property type="match status" value="1"/>
</dbReference>
<dbReference type="GO" id="GO:0003824">
    <property type="term" value="F:catalytic activity"/>
    <property type="evidence" value="ECO:0007669"/>
    <property type="project" value="InterPro"/>
</dbReference>
<evidence type="ECO:0000313" key="7">
    <source>
        <dbReference type="Proteomes" id="UP000001511"/>
    </source>
</evidence>
<dbReference type="AlphaFoldDB" id="D7E2D8"/>
<dbReference type="HOGENOM" id="CLU_1676060_0_0_3"/>
<keyword evidence="2" id="KW-0479">Metal-binding</keyword>
<dbReference type="KEGG" id="naz:Aazo_3273"/>
<evidence type="ECO:0000256" key="1">
    <source>
        <dbReference type="ARBA" id="ARBA00022691"/>
    </source>
</evidence>
<evidence type="ECO:0000256" key="3">
    <source>
        <dbReference type="ARBA" id="ARBA00023004"/>
    </source>
</evidence>
<keyword evidence="4" id="KW-0411">Iron-sulfur</keyword>
<dbReference type="Gene3D" id="3.20.20.70">
    <property type="entry name" value="Aldolase class I"/>
    <property type="match status" value="1"/>
</dbReference>
<dbReference type="SUPFAM" id="SSF102114">
    <property type="entry name" value="Radical SAM enzymes"/>
    <property type="match status" value="1"/>
</dbReference>
<evidence type="ECO:0000256" key="2">
    <source>
        <dbReference type="ARBA" id="ARBA00022723"/>
    </source>
</evidence>
<reference evidence="6 7" key="1">
    <citation type="journal article" date="2010" name="PLoS ONE">
        <title>Genome erosion in a nitrogen-fixing vertically transmitted endosymbiotic multicellular cyanobacterium.</title>
        <authorList>
            <person name="Ran L."/>
            <person name="Larsson J."/>
            <person name="Vigil-Stenman T."/>
            <person name="Nylander J.A."/>
            <person name="Ininbergs K."/>
            <person name="Zheng W.W."/>
            <person name="Lapidus A."/>
            <person name="Lowry S."/>
            <person name="Haselkorn R."/>
            <person name="Bergman B."/>
        </authorList>
    </citation>
    <scope>NUCLEOTIDE SEQUENCE [LARGE SCALE GENOMIC DNA]</scope>
    <source>
        <strain evidence="6 7">0708</strain>
    </source>
</reference>
<evidence type="ECO:0000313" key="6">
    <source>
        <dbReference type="EMBL" id="ADI64960.1"/>
    </source>
</evidence>
<feature type="domain" description="Radical SAM core" evidence="5">
    <location>
        <begin position="37"/>
        <end position="128"/>
    </location>
</feature>
<evidence type="ECO:0000259" key="5">
    <source>
        <dbReference type="Pfam" id="PF04055"/>
    </source>
</evidence>
<name>D7E2D8_NOSA0</name>
<keyword evidence="3" id="KW-0408">Iron</keyword>
<dbReference type="EMBL" id="CP002059">
    <property type="protein sequence ID" value="ADI64960.1"/>
    <property type="molecule type" value="Genomic_DNA"/>
</dbReference>
<proteinExistence type="predicted"/>
<evidence type="ECO:0000256" key="4">
    <source>
        <dbReference type="ARBA" id="ARBA00023014"/>
    </source>
</evidence>
<dbReference type="GO" id="GO:0046872">
    <property type="term" value="F:metal ion binding"/>
    <property type="evidence" value="ECO:0007669"/>
    <property type="project" value="UniProtKB-KW"/>
</dbReference>
<dbReference type="InterPro" id="IPR058240">
    <property type="entry name" value="rSAM_sf"/>
</dbReference>
<organism evidence="6 7">
    <name type="scientific">Nostoc azollae (strain 0708)</name>
    <name type="common">Anabaena azollae (strain 0708)</name>
    <dbReference type="NCBI Taxonomy" id="551115"/>
    <lineage>
        <taxon>Bacteria</taxon>
        <taxon>Bacillati</taxon>
        <taxon>Cyanobacteriota</taxon>
        <taxon>Cyanophyceae</taxon>
        <taxon>Nostocales</taxon>
        <taxon>Nostocaceae</taxon>
        <taxon>Trichormus</taxon>
    </lineage>
</organism>
<dbReference type="PANTHER" id="PTHR11228">
    <property type="entry name" value="RADICAL SAM DOMAIN PROTEIN"/>
    <property type="match status" value="1"/>
</dbReference>
<dbReference type="InterPro" id="IPR013785">
    <property type="entry name" value="Aldolase_TIM"/>
</dbReference>
<protein>
    <submittedName>
        <fullName evidence="6">Radical SAM domain protein</fullName>
    </submittedName>
</protein>